<keyword evidence="2 5" id="KW-0808">Transferase</keyword>
<dbReference type="PANTHER" id="PTHR43861">
    <property type="entry name" value="TRANS-ACONITATE 2-METHYLTRANSFERASE-RELATED"/>
    <property type="match status" value="1"/>
</dbReference>
<keyword evidence="3" id="KW-0949">S-adenosyl-L-methionine</keyword>
<feature type="domain" description="Methyltransferase" evidence="4">
    <location>
        <begin position="31"/>
        <end position="121"/>
    </location>
</feature>
<evidence type="ECO:0000313" key="5">
    <source>
        <dbReference type="EMBL" id="RJK94934.1"/>
    </source>
</evidence>
<comment type="caution">
    <text evidence="5">The sequence shown here is derived from an EMBL/GenBank/DDBJ whole genome shotgun (WGS) entry which is preliminary data.</text>
</comment>
<evidence type="ECO:0000256" key="3">
    <source>
        <dbReference type="ARBA" id="ARBA00022691"/>
    </source>
</evidence>
<dbReference type="InterPro" id="IPR041698">
    <property type="entry name" value="Methyltransf_25"/>
</dbReference>
<evidence type="ECO:0000256" key="1">
    <source>
        <dbReference type="ARBA" id="ARBA00022603"/>
    </source>
</evidence>
<keyword evidence="1 5" id="KW-0489">Methyltransferase</keyword>
<dbReference type="GO" id="GO:0008757">
    <property type="term" value="F:S-adenosylmethionine-dependent methyltransferase activity"/>
    <property type="evidence" value="ECO:0007669"/>
    <property type="project" value="InterPro"/>
</dbReference>
<dbReference type="EMBL" id="QZEZ01000006">
    <property type="protein sequence ID" value="RJK94934.1"/>
    <property type="molecule type" value="Genomic_DNA"/>
</dbReference>
<dbReference type="OrthoDB" id="189743at2"/>
<organism evidence="5 6">
    <name type="scientific">Vallicoccus soli</name>
    <dbReference type="NCBI Taxonomy" id="2339232"/>
    <lineage>
        <taxon>Bacteria</taxon>
        <taxon>Bacillati</taxon>
        <taxon>Actinomycetota</taxon>
        <taxon>Actinomycetes</taxon>
        <taxon>Motilibacterales</taxon>
        <taxon>Vallicoccaceae</taxon>
        <taxon>Vallicoccus</taxon>
    </lineage>
</organism>
<protein>
    <submittedName>
        <fullName evidence="5">Class I SAM-dependent methyltransferase</fullName>
    </submittedName>
</protein>
<sequence>MPWDRSAPHPLLRTWTAGRGLRGEGRTAVVVGSGLGADAEHLASLGFRTTGFDVAPTAVRLARERHPGSPVSYEVADLLALPAAWRGAFDLVVEVYTLGALPDPPRSDAARAVAGLVAPGGTLLAVAFRRTPATGPADGPPFPLARAEVEALATGGLEVVAVEEHDGPHWRAELHRPA</sequence>
<keyword evidence="6" id="KW-1185">Reference proteome</keyword>
<dbReference type="SUPFAM" id="SSF53335">
    <property type="entry name" value="S-adenosyl-L-methionine-dependent methyltransferases"/>
    <property type="match status" value="1"/>
</dbReference>
<dbReference type="Proteomes" id="UP000265614">
    <property type="component" value="Unassembled WGS sequence"/>
</dbReference>
<dbReference type="AlphaFoldDB" id="A0A3A3YTX2"/>
<evidence type="ECO:0000259" key="4">
    <source>
        <dbReference type="Pfam" id="PF13649"/>
    </source>
</evidence>
<dbReference type="PROSITE" id="PS51585">
    <property type="entry name" value="SAM_MT_TPMT"/>
    <property type="match status" value="1"/>
</dbReference>
<dbReference type="CDD" id="cd02440">
    <property type="entry name" value="AdoMet_MTases"/>
    <property type="match status" value="1"/>
</dbReference>
<dbReference type="Gene3D" id="3.40.50.150">
    <property type="entry name" value="Vaccinia Virus protein VP39"/>
    <property type="match status" value="1"/>
</dbReference>
<dbReference type="InterPro" id="IPR029063">
    <property type="entry name" value="SAM-dependent_MTases_sf"/>
</dbReference>
<reference evidence="5 6" key="1">
    <citation type="submission" date="2018-09" db="EMBL/GenBank/DDBJ databases">
        <title>YIM 75000 draft genome.</title>
        <authorList>
            <person name="Tang S."/>
            <person name="Feng Y."/>
        </authorList>
    </citation>
    <scope>NUCLEOTIDE SEQUENCE [LARGE SCALE GENOMIC DNA]</scope>
    <source>
        <strain evidence="5 6">YIM 75000</strain>
    </source>
</reference>
<dbReference type="GO" id="GO:0032259">
    <property type="term" value="P:methylation"/>
    <property type="evidence" value="ECO:0007669"/>
    <property type="project" value="UniProtKB-KW"/>
</dbReference>
<accession>A0A3A3YTX2</accession>
<evidence type="ECO:0000256" key="2">
    <source>
        <dbReference type="ARBA" id="ARBA00022679"/>
    </source>
</evidence>
<gene>
    <name evidence="5" type="ORF">D5H78_13100</name>
</gene>
<name>A0A3A3YTX2_9ACTN</name>
<dbReference type="InterPro" id="IPR008854">
    <property type="entry name" value="TPMT"/>
</dbReference>
<proteinExistence type="predicted"/>
<evidence type="ECO:0000313" key="6">
    <source>
        <dbReference type="Proteomes" id="UP000265614"/>
    </source>
</evidence>
<dbReference type="Pfam" id="PF13649">
    <property type="entry name" value="Methyltransf_25"/>
    <property type="match status" value="1"/>
</dbReference>